<dbReference type="SUPFAM" id="SSF53474">
    <property type="entry name" value="alpha/beta-Hydrolases"/>
    <property type="match status" value="1"/>
</dbReference>
<comment type="caution">
    <text evidence="2">The sequence shown here is derived from an EMBL/GenBank/DDBJ whole genome shotgun (WGS) entry which is preliminary data.</text>
</comment>
<dbReference type="Gene3D" id="3.40.50.1820">
    <property type="entry name" value="alpha/beta hydrolase"/>
    <property type="match status" value="1"/>
</dbReference>
<evidence type="ECO:0000313" key="2">
    <source>
        <dbReference type="EMBL" id="KOX97268.1"/>
    </source>
</evidence>
<dbReference type="RefSeq" id="WP_053771443.1">
    <property type="nucleotide sequence ID" value="NZ_LIST01000002.1"/>
</dbReference>
<dbReference type="PRINTS" id="PR00111">
    <property type="entry name" value="ABHYDROLASE"/>
</dbReference>
<dbReference type="PRINTS" id="PR00412">
    <property type="entry name" value="EPOXHYDRLASE"/>
</dbReference>
<dbReference type="GO" id="GO:0016787">
    <property type="term" value="F:hydrolase activity"/>
    <property type="evidence" value="ECO:0007669"/>
    <property type="project" value="UniProtKB-KW"/>
</dbReference>
<protein>
    <submittedName>
        <fullName evidence="2">Alpha/beta hydrolase</fullName>
    </submittedName>
</protein>
<evidence type="ECO:0000313" key="3">
    <source>
        <dbReference type="Proteomes" id="UP000037747"/>
    </source>
</evidence>
<dbReference type="InterPro" id="IPR000639">
    <property type="entry name" value="Epox_hydrolase-like"/>
</dbReference>
<keyword evidence="3" id="KW-1185">Reference proteome</keyword>
<dbReference type="PATRIC" id="fig|1705389.3.peg.3504"/>
<dbReference type="Pfam" id="PF00561">
    <property type="entry name" value="Abhydrolase_1"/>
    <property type="match status" value="1"/>
</dbReference>
<dbReference type="PANTHER" id="PTHR46438:SF11">
    <property type="entry name" value="LIPASE-RELATED"/>
    <property type="match status" value="1"/>
</dbReference>
<keyword evidence="2" id="KW-0378">Hydrolase</keyword>
<gene>
    <name evidence="2" type="ORF">AMR74_07555</name>
</gene>
<dbReference type="EMBL" id="LIST01000002">
    <property type="protein sequence ID" value="KOX97268.1"/>
    <property type="molecule type" value="Genomic_DNA"/>
</dbReference>
<feature type="domain" description="AB hydrolase-1" evidence="1">
    <location>
        <begin position="33"/>
        <end position="135"/>
    </location>
</feature>
<accession>A0A0M9ASB1</accession>
<dbReference type="OrthoDB" id="7531at2157"/>
<dbReference type="Proteomes" id="UP000037747">
    <property type="component" value="Unassembled WGS sequence"/>
</dbReference>
<dbReference type="InterPro" id="IPR000073">
    <property type="entry name" value="AB_hydrolase_1"/>
</dbReference>
<dbReference type="InterPro" id="IPR029058">
    <property type="entry name" value="AB_hydrolase_fold"/>
</dbReference>
<organism evidence="2 3">
    <name type="scientific">Halorubrum tropicale</name>
    <dbReference type="NCBI Taxonomy" id="1765655"/>
    <lineage>
        <taxon>Archaea</taxon>
        <taxon>Methanobacteriati</taxon>
        <taxon>Methanobacteriota</taxon>
        <taxon>Stenosarchaea group</taxon>
        <taxon>Halobacteria</taxon>
        <taxon>Halobacteriales</taxon>
        <taxon>Haloferacaceae</taxon>
        <taxon>Halorubrum</taxon>
    </lineage>
</organism>
<dbReference type="PANTHER" id="PTHR46438">
    <property type="entry name" value="ALPHA/BETA-HYDROLASES SUPERFAMILY PROTEIN"/>
    <property type="match status" value="1"/>
</dbReference>
<dbReference type="STRING" id="1765655.AMR74_07555"/>
<evidence type="ECO:0000259" key="1">
    <source>
        <dbReference type="Pfam" id="PF00561"/>
    </source>
</evidence>
<proteinExistence type="predicted"/>
<name>A0A0M9ASB1_9EURY</name>
<dbReference type="AlphaFoldDB" id="A0A0M9ASB1"/>
<reference evidence="2 3" key="1">
    <citation type="submission" date="2015-08" db="EMBL/GenBank/DDBJ databases">
        <title>Genomes of Isolates from Cabo Rojo, PR.</title>
        <authorList>
            <person name="Sanchez-Nieves R.L."/>
            <person name="Montalvo-Rodriguez R."/>
        </authorList>
    </citation>
    <scope>NUCLEOTIDE SEQUENCE [LARGE SCALE GENOMIC DNA]</scope>
    <source>
        <strain evidence="2 3">5</strain>
    </source>
</reference>
<sequence length="351" mass="37540">MDDTLPDSVESRRVETDRLTTNVLVSGDPDGTPLCLVHGNVSSSRFWAGLMADLPDDYWVLAPDLRGYGDSETKPVDATRGVQDYTEDLAALFAEVGVEAVALVGWSIGGGIAMQYAIDYPETLTELVLVSTMSPYGFGGTTRDGTPCQPDYAGTGGGLADDEFVERLAEGDVTAEADASPRSVMHAFYVGPDHEFASETADAYVEAMCATAVGDGNYPGDAVPSDNWPEVAPGERGVLNAISPKYFDASGLATIEPQPPVLWVRGDADQIVSDTSFFDAGYLGQIGELPDWPGDDVYPPQPMNDQTRDVLKAYAANGGSYSEETFTNVGHSPHIERPEQFRSVLLEFLGS</sequence>